<protein>
    <submittedName>
        <fullName evidence="1 3">Si:ch211-197h24.8</fullName>
    </submittedName>
</protein>
<dbReference type="GeneTree" id="ENSGT00940000170399"/>
<dbReference type="OrthoDB" id="9942170at2759"/>
<dbReference type="AlphaFoldDB" id="A0A0R4IB64"/>
<organism evidence="1">
    <name type="scientific">Danio rerio</name>
    <name type="common">Zebrafish</name>
    <name type="synonym">Brachydanio rerio</name>
    <dbReference type="NCBI Taxonomy" id="7955"/>
    <lineage>
        <taxon>Eukaryota</taxon>
        <taxon>Metazoa</taxon>
        <taxon>Chordata</taxon>
        <taxon>Craniata</taxon>
        <taxon>Vertebrata</taxon>
        <taxon>Euteleostomi</taxon>
        <taxon>Actinopterygii</taxon>
        <taxon>Neopterygii</taxon>
        <taxon>Teleostei</taxon>
        <taxon>Ostariophysi</taxon>
        <taxon>Cypriniformes</taxon>
        <taxon>Danionidae</taxon>
        <taxon>Danioninae</taxon>
        <taxon>Danio</taxon>
    </lineage>
</organism>
<name>A0A0R4IB64_DANRE</name>
<dbReference type="AGR" id="ZFIN:ZDB-GENE-100922-207"/>
<dbReference type="Proteomes" id="UP000000437">
    <property type="component" value="Chromosome 16"/>
</dbReference>
<dbReference type="EMBL" id="BX649484">
    <property type="status" value="NOT_ANNOTATED_CDS"/>
    <property type="molecule type" value="Genomic_DNA"/>
</dbReference>
<gene>
    <name evidence="1 3 4" type="primary">si:ch211-197h24.8</name>
</gene>
<evidence type="ECO:0000313" key="2">
    <source>
        <dbReference type="Proteomes" id="UP000000437"/>
    </source>
</evidence>
<sequence>MIRINERRCKERFYEGEHLKIWDLQRYRIPNNYIYNSVPAYPEGVEFHISRLRHDTNLRGYHGICNSSGFKKPTESDSPERDLVWWSPDISRRDITAAEEQYLDKEEIEYPEKQFLHKFTSSPAFLSSSRLGNFRFSMPIHDLFESYKEQFCADLRPHIRIFETVVYKQEVMYSIVIHSPSARDLFSKYPLLKDTPNAVCVFRHGNIIWRPQAMSKRHSFRLSCNMQAIRIATAYREDYVWDNIGVAFHVPHGKTLSFTKKTLTKSLRLCKGAEPKSHNEEFVTCEFDLIRP</sequence>
<dbReference type="RefSeq" id="XP_003200245.1">
    <property type="nucleotide sequence ID" value="XM_003200197.6"/>
</dbReference>
<dbReference type="GeneID" id="100534935"/>
<reference evidence="3" key="3">
    <citation type="submission" date="2025-04" db="UniProtKB">
        <authorList>
            <consortium name="RefSeq"/>
        </authorList>
    </citation>
    <scope>IDENTIFICATION</scope>
    <source>
        <strain evidence="3">Tuebingen</strain>
    </source>
</reference>
<dbReference type="Bgee" id="ENSDARG00000094881">
    <property type="expression patterns" value="Expressed in granulocyte and 9 other cell types or tissues"/>
</dbReference>
<evidence type="ECO:0000313" key="1">
    <source>
        <dbReference type="Ensembl" id="ENSDARP00000129998"/>
    </source>
</evidence>
<accession>A0A8M1RNW6</accession>
<dbReference type="KEGG" id="dre:100534935"/>
<evidence type="ECO:0000313" key="4">
    <source>
        <dbReference type="ZFIN" id="ZDB-GENE-100922-207"/>
    </source>
</evidence>
<reference evidence="1 2" key="1">
    <citation type="journal article" date="2013" name="Nature">
        <title>The zebrafish reference genome sequence and its relationship to the human genome.</title>
        <authorList>
            <consortium name="Genome Reference Consortium Zebrafish"/>
            <person name="Howe K."/>
            <person name="Clark M.D."/>
            <person name="Torroja C.F."/>
            <person name="Torrance J."/>
            <person name="Berthelot C."/>
            <person name="Muffato M."/>
            <person name="Collins J.E."/>
            <person name="Humphray S."/>
            <person name="McLaren K."/>
            <person name="Matthews L."/>
            <person name="McLaren S."/>
            <person name="Sealy I."/>
            <person name="Caccamo M."/>
            <person name="Churcher C."/>
            <person name="Scott C."/>
            <person name="Barrett J.C."/>
            <person name="Koch R."/>
            <person name="Rauch G.J."/>
            <person name="White S."/>
            <person name="Chow W."/>
            <person name="Kilian B."/>
            <person name="Quintais L.T."/>
            <person name="Guerra-Assuncao J.A."/>
            <person name="Zhou Y."/>
            <person name="Gu Y."/>
            <person name="Yen J."/>
            <person name="Vogel J.H."/>
            <person name="Eyre T."/>
            <person name="Redmond S."/>
            <person name="Banerjee R."/>
            <person name="Chi J."/>
            <person name="Fu B."/>
            <person name="Langley E."/>
            <person name="Maguire S.F."/>
            <person name="Laird G.K."/>
            <person name="Lloyd D."/>
            <person name="Kenyon E."/>
            <person name="Donaldson S."/>
            <person name="Sehra H."/>
            <person name="Almeida-King J."/>
            <person name="Loveland J."/>
            <person name="Trevanion S."/>
            <person name="Jones M."/>
            <person name="Quail M."/>
            <person name="Willey D."/>
            <person name="Hunt A."/>
            <person name="Burton J."/>
            <person name="Sims S."/>
            <person name="McLay K."/>
            <person name="Plumb B."/>
            <person name="Davis J."/>
            <person name="Clee C."/>
            <person name="Oliver K."/>
            <person name="Clark R."/>
            <person name="Riddle C."/>
            <person name="Elliot D."/>
            <person name="Eliott D."/>
            <person name="Threadgold G."/>
            <person name="Harden G."/>
            <person name="Ware D."/>
            <person name="Begum S."/>
            <person name="Mortimore B."/>
            <person name="Mortimer B."/>
            <person name="Kerry G."/>
            <person name="Heath P."/>
            <person name="Phillimore B."/>
            <person name="Tracey A."/>
            <person name="Corby N."/>
            <person name="Dunn M."/>
            <person name="Johnson C."/>
            <person name="Wood J."/>
            <person name="Clark S."/>
            <person name="Pelan S."/>
            <person name="Griffiths G."/>
            <person name="Smith M."/>
            <person name="Glithero R."/>
            <person name="Howden P."/>
            <person name="Barker N."/>
            <person name="Lloyd C."/>
            <person name="Stevens C."/>
            <person name="Harley J."/>
            <person name="Holt K."/>
            <person name="Panagiotidis G."/>
            <person name="Lovell J."/>
            <person name="Beasley H."/>
            <person name="Henderson C."/>
            <person name="Gordon D."/>
            <person name="Auger K."/>
            <person name="Wright D."/>
            <person name="Collins J."/>
            <person name="Raisen C."/>
            <person name="Dyer L."/>
            <person name="Leung K."/>
            <person name="Robertson L."/>
            <person name="Ambridge K."/>
            <person name="Leongamornlert D."/>
            <person name="McGuire S."/>
            <person name="Gilderthorp R."/>
            <person name="Griffiths C."/>
            <person name="Manthravadi D."/>
            <person name="Nichol S."/>
            <person name="Barker G."/>
            <person name="Whitehead S."/>
            <person name="Kay M."/>
            <person name="Brown J."/>
            <person name="Murnane C."/>
            <person name="Gray E."/>
            <person name="Humphries M."/>
            <person name="Sycamore N."/>
            <person name="Barker D."/>
            <person name="Saunders D."/>
            <person name="Wallis J."/>
            <person name="Babbage A."/>
            <person name="Hammond S."/>
            <person name="Mashreghi-Mohammadi M."/>
            <person name="Barr L."/>
            <person name="Martin S."/>
            <person name="Wray P."/>
            <person name="Ellington A."/>
            <person name="Matthews N."/>
            <person name="Ellwood M."/>
            <person name="Woodmansey R."/>
            <person name="Clark G."/>
            <person name="Cooper J."/>
            <person name="Cooper J."/>
            <person name="Tromans A."/>
            <person name="Grafham D."/>
            <person name="Skuce C."/>
            <person name="Pandian R."/>
            <person name="Andrews R."/>
            <person name="Harrison E."/>
            <person name="Kimberley A."/>
            <person name="Garnett J."/>
            <person name="Fosker N."/>
            <person name="Hall R."/>
            <person name="Garner P."/>
            <person name="Kelly D."/>
            <person name="Bird C."/>
            <person name="Palmer S."/>
            <person name="Gehring I."/>
            <person name="Berger A."/>
            <person name="Dooley C.M."/>
            <person name="Ersan-Urun Z."/>
            <person name="Eser C."/>
            <person name="Geiger H."/>
            <person name="Geisler M."/>
            <person name="Karotki L."/>
            <person name="Kirn A."/>
            <person name="Konantz J."/>
            <person name="Konantz M."/>
            <person name="Oberlander M."/>
            <person name="Rudolph-Geiger S."/>
            <person name="Teucke M."/>
            <person name="Lanz C."/>
            <person name="Raddatz G."/>
            <person name="Osoegawa K."/>
            <person name="Zhu B."/>
            <person name="Rapp A."/>
            <person name="Widaa S."/>
            <person name="Langford C."/>
            <person name="Yang F."/>
            <person name="Schuster S.C."/>
            <person name="Carter N.P."/>
            <person name="Harrow J."/>
            <person name="Ning Z."/>
            <person name="Herrero J."/>
            <person name="Searle S.M."/>
            <person name="Enright A."/>
            <person name="Geisler R."/>
            <person name="Plasterk R.H."/>
            <person name="Lee C."/>
            <person name="Westerfield M."/>
            <person name="de Jong P.J."/>
            <person name="Zon L.I."/>
            <person name="Postlethwait J.H."/>
            <person name="Nusslein-Volhard C."/>
            <person name="Hubbard T.J."/>
            <person name="Roest Crollius H."/>
            <person name="Rogers J."/>
            <person name="Stemple D.L."/>
        </authorList>
    </citation>
    <scope>NUCLEOTIDE SEQUENCE [LARGE SCALE GENOMIC DNA]</scope>
    <source>
        <strain evidence="1">Tuebingen</strain>
    </source>
</reference>
<reference evidence="1" key="2">
    <citation type="submission" date="2015-11" db="UniProtKB">
        <authorList>
            <consortium name="Ensembl"/>
        </authorList>
    </citation>
    <scope>IDENTIFICATION</scope>
    <source>
        <strain evidence="1">Tuebingen</strain>
    </source>
</reference>
<dbReference type="Ensembl" id="ENSDART00000145203.3">
    <property type="protein sequence ID" value="ENSDARP00000129998.1"/>
    <property type="gene ID" value="ENSDARG00000094881.3"/>
</dbReference>
<accession>A0A0R4IB64</accession>
<dbReference type="ZFIN" id="ZDB-GENE-100922-207">
    <property type="gene designation" value="si:ch211-197h24.8"/>
</dbReference>
<keyword evidence="2" id="KW-1185">Reference proteome</keyword>
<evidence type="ECO:0000313" key="3">
    <source>
        <dbReference type="RefSeq" id="XP_003200245.1"/>
    </source>
</evidence>
<dbReference type="OMA" id="KYNIEIM"/>
<proteinExistence type="predicted"/>